<comment type="caution">
    <text evidence="1">The sequence shown here is derived from an EMBL/GenBank/DDBJ whole genome shotgun (WGS) entry which is preliminary data.</text>
</comment>
<accession>A0A1E5QQW3</accession>
<dbReference type="EMBL" id="MJGC01000019">
    <property type="protein sequence ID" value="OEJ77011.1"/>
    <property type="molecule type" value="Genomic_DNA"/>
</dbReference>
<reference evidence="1" key="1">
    <citation type="submission" date="2016-09" db="EMBL/GenBank/DDBJ databases">
        <title>Draft genome of thermotolerant cyanobacterium Desertifilum sp. strain IPPAS B-1220.</title>
        <authorList>
            <person name="Sinetova M.A."/>
            <person name="Bolakhan K."/>
            <person name="Zayadan B.K."/>
            <person name="Mironov K.S."/>
            <person name="Ustinova V."/>
            <person name="Kupriyanova E.V."/>
            <person name="Sidorov R.A."/>
            <person name="Skrypnik A.N."/>
            <person name="Gogoleva N.E."/>
            <person name="Gogolev Y.V."/>
            <person name="Los D.A."/>
        </authorList>
    </citation>
    <scope>NUCLEOTIDE SEQUENCE [LARGE SCALE GENOMIC DNA]</scope>
    <source>
        <strain evidence="1">IPPAS B-1220</strain>
    </source>
</reference>
<organism evidence="1">
    <name type="scientific">Desertifilum tharense IPPAS B-1220</name>
    <dbReference type="NCBI Taxonomy" id="1781255"/>
    <lineage>
        <taxon>Bacteria</taxon>
        <taxon>Bacillati</taxon>
        <taxon>Cyanobacteriota</taxon>
        <taxon>Cyanophyceae</taxon>
        <taxon>Desertifilales</taxon>
        <taxon>Desertifilaceae</taxon>
        <taxon>Desertifilum</taxon>
    </lineage>
</organism>
<protein>
    <submittedName>
        <fullName evidence="1">Uncharacterized protein</fullName>
    </submittedName>
</protein>
<proteinExistence type="predicted"/>
<sequence>MTAISSQSDRFQESPIYDAVANIARSRQITESEQAIFRKAFLGTPLSEEEHRHINRLYRLLRRGKIELEPASTPNTLQAHYN</sequence>
<evidence type="ECO:0000313" key="1">
    <source>
        <dbReference type="EMBL" id="OEJ77011.1"/>
    </source>
</evidence>
<dbReference type="AlphaFoldDB" id="A0A1E5QQW3"/>
<gene>
    <name evidence="1" type="ORF">BH720_01475</name>
</gene>
<dbReference type="RefSeq" id="WP_069965379.1">
    <property type="nucleotide sequence ID" value="NZ_CM124774.1"/>
</dbReference>
<name>A0A1E5QQW3_9CYAN</name>